<dbReference type="InterPro" id="IPR052202">
    <property type="entry name" value="Yeast_MetPath_Reg"/>
</dbReference>
<reference evidence="10 11" key="1">
    <citation type="submission" date="2015-01" db="EMBL/GenBank/DDBJ databases">
        <title>The Genome Sequence of Exophiala oligosperma CBS72588.</title>
        <authorList>
            <consortium name="The Broad Institute Genomics Platform"/>
            <person name="Cuomo C."/>
            <person name="de Hoog S."/>
            <person name="Gorbushina A."/>
            <person name="Stielow B."/>
            <person name="Teixiera M."/>
            <person name="Abouelleil A."/>
            <person name="Chapman S.B."/>
            <person name="Priest M."/>
            <person name="Young S.K."/>
            <person name="Wortman J."/>
            <person name="Nusbaum C."/>
            <person name="Birren B."/>
        </authorList>
    </citation>
    <scope>NUCLEOTIDE SEQUENCE [LARGE SCALE GENOMIC DNA]</scope>
    <source>
        <strain evidence="10 11">CBS 72588</strain>
    </source>
</reference>
<dbReference type="Pfam" id="PF00172">
    <property type="entry name" value="Zn_clus"/>
    <property type="match status" value="1"/>
</dbReference>
<dbReference type="GO" id="GO:0008270">
    <property type="term" value="F:zinc ion binding"/>
    <property type="evidence" value="ECO:0007669"/>
    <property type="project" value="InterPro"/>
</dbReference>
<evidence type="ECO:0000256" key="8">
    <source>
        <dbReference type="SAM" id="MobiDB-lite"/>
    </source>
</evidence>
<evidence type="ECO:0000256" key="5">
    <source>
        <dbReference type="ARBA" id="ARBA00023125"/>
    </source>
</evidence>
<evidence type="ECO:0000313" key="11">
    <source>
        <dbReference type="Proteomes" id="UP000053342"/>
    </source>
</evidence>
<dbReference type="SMART" id="SM00066">
    <property type="entry name" value="GAL4"/>
    <property type="match status" value="1"/>
</dbReference>
<dbReference type="GO" id="GO:0045944">
    <property type="term" value="P:positive regulation of transcription by RNA polymerase II"/>
    <property type="evidence" value="ECO:0007669"/>
    <property type="project" value="TreeGrafter"/>
</dbReference>
<keyword evidence="4" id="KW-0805">Transcription regulation</keyword>
<dbReference type="RefSeq" id="XP_016267785.1">
    <property type="nucleotide sequence ID" value="XM_016400732.1"/>
</dbReference>
<dbReference type="GO" id="GO:0000981">
    <property type="term" value="F:DNA-binding transcription factor activity, RNA polymerase II-specific"/>
    <property type="evidence" value="ECO:0007669"/>
    <property type="project" value="InterPro"/>
</dbReference>
<dbReference type="AlphaFoldDB" id="A0A0D2EI00"/>
<feature type="region of interest" description="Disordered" evidence="8">
    <location>
        <begin position="537"/>
        <end position="557"/>
    </location>
</feature>
<dbReference type="PANTHER" id="PTHR47782:SF12">
    <property type="entry name" value="ZN(II)2CYS6 TRANSCRIPTION FACTOR (EUROFUNG)"/>
    <property type="match status" value="1"/>
</dbReference>
<feature type="compositionally biased region" description="Polar residues" evidence="8">
    <location>
        <begin position="538"/>
        <end position="557"/>
    </location>
</feature>
<dbReference type="GeneID" id="27352331"/>
<dbReference type="GO" id="GO:0005634">
    <property type="term" value="C:nucleus"/>
    <property type="evidence" value="ECO:0007669"/>
    <property type="project" value="UniProtKB-SubCell"/>
</dbReference>
<gene>
    <name evidence="10" type="ORF">PV06_00257</name>
</gene>
<dbReference type="PANTHER" id="PTHR47782">
    <property type="entry name" value="ZN(II)2CYS6 TRANSCRIPTION FACTOR (EUROFUNG)-RELATED"/>
    <property type="match status" value="1"/>
</dbReference>
<dbReference type="HOGENOM" id="CLU_026384_0_0_1"/>
<evidence type="ECO:0000259" key="9">
    <source>
        <dbReference type="PROSITE" id="PS50048"/>
    </source>
</evidence>
<dbReference type="InterPro" id="IPR036864">
    <property type="entry name" value="Zn2-C6_fun-type_DNA-bd_sf"/>
</dbReference>
<name>A0A0D2EI00_9EURO</name>
<dbReference type="OrthoDB" id="4160398at2759"/>
<keyword evidence="11" id="KW-1185">Reference proteome</keyword>
<dbReference type="Proteomes" id="UP000053342">
    <property type="component" value="Unassembled WGS sequence"/>
</dbReference>
<sequence length="719" mass="78963">MSDAMDAVSGLLQHLPSCERCRKRRVRCHQSPSGCSNCLSLRSECEIYDHHLERLVATKTLFALSQRLERLNDALSGTELPRPDAAGTVDEDDNAQLTGTNSQSHDDYRWEPPQPSCRPALTSFGYLYAISDLVQQKDETIKHLERTPTTTTASSQLGVGIAIDTSRWAPPQGLPFSRATAQYLLDIYYENVELILPVFGHSMRSHEAINILDDLTLNRPRLVETSGSHLCVQLSMAIALVLCASSPTLNLCEDARTQLQAHSFLHWAGEILDTTMIYVKKFIEINHVPDADEEVSETALRTALETVRLLLLLVIYGLFMPQKANSRQILGFADRILVGHYEAVRGSAIEVHPEFLPPGTSLELSLEVNRIFGTFVVLERLVAMSEGLPFSKHSFGEQELYAVSDSQHGRNGGITTRQTTPAALFGRLVDIKGTVHKECLSLMLLSSRDSQLQSNADGQSEVSRLLSSTEAQVKAWRDQWTRTARLVSAQSNNNSMSDASTGRSPHLEWLLLYGQTLGDEALLFAFRSCFSVAHAMSSPHTGRPNSSTDQMSFSMPTRATPTLRPSGLDGMTGFATNCVNSLSRSYADLLLTARYRHDPTETGPQIPLLYHCTWPWSLQVFDLAITETWLGKFANTSTAGVPFSASVTSDDPTSTRASSEIVRGTSSNTPTDAPWISTVDLCVRLLLACGQANPSSARTLNEAIFALQRSGPGASSLSE</sequence>
<proteinExistence type="predicted"/>
<comment type="subcellular location">
    <subcellularLocation>
        <location evidence="1">Nucleus</location>
    </subcellularLocation>
</comment>
<accession>A0A0D2EI00</accession>
<organism evidence="10 11">
    <name type="scientific">Exophiala oligosperma</name>
    <dbReference type="NCBI Taxonomy" id="215243"/>
    <lineage>
        <taxon>Eukaryota</taxon>
        <taxon>Fungi</taxon>
        <taxon>Dikarya</taxon>
        <taxon>Ascomycota</taxon>
        <taxon>Pezizomycotina</taxon>
        <taxon>Eurotiomycetes</taxon>
        <taxon>Chaetothyriomycetidae</taxon>
        <taxon>Chaetothyriales</taxon>
        <taxon>Herpotrichiellaceae</taxon>
        <taxon>Exophiala</taxon>
    </lineage>
</organism>
<evidence type="ECO:0000256" key="3">
    <source>
        <dbReference type="ARBA" id="ARBA00022833"/>
    </source>
</evidence>
<dbReference type="PROSITE" id="PS00463">
    <property type="entry name" value="ZN2_CY6_FUNGAL_1"/>
    <property type="match status" value="1"/>
</dbReference>
<keyword evidence="7" id="KW-0539">Nucleus</keyword>
<feature type="region of interest" description="Disordered" evidence="8">
    <location>
        <begin position="75"/>
        <end position="112"/>
    </location>
</feature>
<evidence type="ECO:0000313" key="10">
    <source>
        <dbReference type="EMBL" id="KIW47569.1"/>
    </source>
</evidence>
<evidence type="ECO:0000256" key="1">
    <source>
        <dbReference type="ARBA" id="ARBA00004123"/>
    </source>
</evidence>
<keyword evidence="2" id="KW-0479">Metal-binding</keyword>
<dbReference type="SUPFAM" id="SSF57701">
    <property type="entry name" value="Zn2/Cys6 DNA-binding domain"/>
    <property type="match status" value="1"/>
</dbReference>
<keyword evidence="6" id="KW-0804">Transcription</keyword>
<dbReference type="PROSITE" id="PS50048">
    <property type="entry name" value="ZN2_CY6_FUNGAL_2"/>
    <property type="match status" value="1"/>
</dbReference>
<feature type="domain" description="Zn(2)-C6 fungal-type" evidence="9">
    <location>
        <begin position="17"/>
        <end position="47"/>
    </location>
</feature>
<evidence type="ECO:0000256" key="2">
    <source>
        <dbReference type="ARBA" id="ARBA00022723"/>
    </source>
</evidence>
<evidence type="ECO:0000256" key="4">
    <source>
        <dbReference type="ARBA" id="ARBA00023015"/>
    </source>
</evidence>
<evidence type="ECO:0000256" key="6">
    <source>
        <dbReference type="ARBA" id="ARBA00023163"/>
    </source>
</evidence>
<feature type="region of interest" description="Disordered" evidence="8">
    <location>
        <begin position="644"/>
        <end position="667"/>
    </location>
</feature>
<protein>
    <recommendedName>
        <fullName evidence="9">Zn(2)-C6 fungal-type domain-containing protein</fullName>
    </recommendedName>
</protein>
<evidence type="ECO:0000256" key="7">
    <source>
        <dbReference type="ARBA" id="ARBA00023242"/>
    </source>
</evidence>
<keyword evidence="5" id="KW-0238">DNA-binding</keyword>
<dbReference type="InterPro" id="IPR001138">
    <property type="entry name" value="Zn2Cys6_DnaBD"/>
</dbReference>
<dbReference type="Gene3D" id="4.10.240.10">
    <property type="entry name" value="Zn(2)-C6 fungal-type DNA-binding domain"/>
    <property type="match status" value="1"/>
</dbReference>
<dbReference type="VEuPathDB" id="FungiDB:PV06_00257"/>
<dbReference type="EMBL" id="KN847332">
    <property type="protein sequence ID" value="KIW47569.1"/>
    <property type="molecule type" value="Genomic_DNA"/>
</dbReference>
<dbReference type="CDD" id="cd00067">
    <property type="entry name" value="GAL4"/>
    <property type="match status" value="1"/>
</dbReference>
<dbReference type="GO" id="GO:0043565">
    <property type="term" value="F:sequence-specific DNA binding"/>
    <property type="evidence" value="ECO:0007669"/>
    <property type="project" value="TreeGrafter"/>
</dbReference>
<keyword evidence="3" id="KW-0862">Zinc</keyword>